<name>A0A7X6M8F1_9ACTN</name>
<evidence type="ECO:0000313" key="1">
    <source>
        <dbReference type="EMBL" id="NKY96646.1"/>
    </source>
</evidence>
<evidence type="ECO:0000313" key="2">
    <source>
        <dbReference type="Proteomes" id="UP000553209"/>
    </source>
</evidence>
<protein>
    <submittedName>
        <fullName evidence="1">XRE family transcriptional regulator</fullName>
    </submittedName>
</protein>
<dbReference type="EMBL" id="JAAXPG010000002">
    <property type="protein sequence ID" value="NKY96646.1"/>
    <property type="molecule type" value="Genomic_DNA"/>
</dbReference>
<sequence length="418" mass="45569">MIRLVRWNTDLSLMALVKLTGLAQSTLSDIISGKLVLKRSDKINTALEGLGALRPLPNTPACRPNETTVIQNEPMDGGLEAGSAGKLEDVKRRRFLEVVGTGAALVPFLELPHLRTDFATVQHQDLDQINQASTVFSGWDHTYGGSSARAAVNAHLGWAIGLLDRDIPVHLRSGTFSAVARLAMVCGFVAFDAYAHDDARKMFAFATQAAEHANDWHLRAKILSHRSRQEIWCGDPDTGLTYAELALVRSDRLSPPEVAMLLTAHARAFAKLGDKQQTLAAIGSADEAFASESGVPSPVWMGYYDAAQHAGDTGHALWDLAIARLHPMPAAQERLQAAVDGHTDAYRRSRAISGIKLASLQMRTAPEQGHGTVLRALEDMGQVQSRRAEDDLRELAITTSHHFVDLSRHITDRIEAHP</sequence>
<gene>
    <name evidence="1" type="ORF">HGB44_03010</name>
</gene>
<accession>A0A7X6M8F1</accession>
<dbReference type="RefSeq" id="WP_168443916.1">
    <property type="nucleotide sequence ID" value="NZ_JAAXPG010000002.1"/>
</dbReference>
<reference evidence="1 2" key="1">
    <citation type="submission" date="2020-04" db="EMBL/GenBank/DDBJ databases">
        <title>MicrobeNet Type strains.</title>
        <authorList>
            <person name="Nicholson A.C."/>
        </authorList>
    </citation>
    <scope>NUCLEOTIDE SEQUENCE [LARGE SCALE GENOMIC DNA]</scope>
    <source>
        <strain evidence="1 2">ATCC 23612</strain>
    </source>
</reference>
<organism evidence="1 2">
    <name type="scientific">Nocardiopsis alborubida</name>
    <dbReference type="NCBI Taxonomy" id="146802"/>
    <lineage>
        <taxon>Bacteria</taxon>
        <taxon>Bacillati</taxon>
        <taxon>Actinomycetota</taxon>
        <taxon>Actinomycetes</taxon>
        <taxon>Streptosporangiales</taxon>
        <taxon>Nocardiopsidaceae</taxon>
        <taxon>Nocardiopsis</taxon>
    </lineage>
</organism>
<comment type="caution">
    <text evidence="1">The sequence shown here is derived from an EMBL/GenBank/DDBJ whole genome shotgun (WGS) entry which is preliminary data.</text>
</comment>
<dbReference type="AlphaFoldDB" id="A0A7X6M8F1"/>
<dbReference type="Proteomes" id="UP000553209">
    <property type="component" value="Unassembled WGS sequence"/>
</dbReference>
<keyword evidence="2" id="KW-1185">Reference proteome</keyword>
<proteinExistence type="predicted"/>